<dbReference type="OrthoDB" id="534815at2759"/>
<evidence type="ECO:0000259" key="2">
    <source>
        <dbReference type="Pfam" id="PF20665"/>
    </source>
</evidence>
<evidence type="ECO:0000256" key="1">
    <source>
        <dbReference type="SAM" id="MobiDB-lite"/>
    </source>
</evidence>
<feature type="compositionally biased region" description="Low complexity" evidence="1">
    <location>
        <begin position="241"/>
        <end position="258"/>
    </location>
</feature>
<reference evidence="5" key="1">
    <citation type="submission" date="2020-10" db="EMBL/GenBank/DDBJ databases">
        <authorList>
            <person name="Han B."/>
            <person name="Lu T."/>
            <person name="Zhao Q."/>
            <person name="Huang X."/>
            <person name="Zhao Y."/>
        </authorList>
    </citation>
    <scope>NUCLEOTIDE SEQUENCE</scope>
</reference>
<feature type="compositionally biased region" description="Low complexity" evidence="1">
    <location>
        <begin position="186"/>
        <end position="197"/>
    </location>
</feature>
<dbReference type="InterPro" id="IPR048343">
    <property type="entry name" value="ZW10_C"/>
</dbReference>
<keyword evidence="6" id="KW-1185">Reference proteome</keyword>
<evidence type="ECO:0000259" key="4">
    <source>
        <dbReference type="Pfam" id="PF22766"/>
    </source>
</evidence>
<organism evidence="5 6">
    <name type="scientific">Miscanthus lutarioriparius</name>
    <dbReference type="NCBI Taxonomy" id="422564"/>
    <lineage>
        <taxon>Eukaryota</taxon>
        <taxon>Viridiplantae</taxon>
        <taxon>Streptophyta</taxon>
        <taxon>Embryophyta</taxon>
        <taxon>Tracheophyta</taxon>
        <taxon>Spermatophyta</taxon>
        <taxon>Magnoliopsida</taxon>
        <taxon>Liliopsida</taxon>
        <taxon>Poales</taxon>
        <taxon>Poaceae</taxon>
        <taxon>PACMAD clade</taxon>
        <taxon>Panicoideae</taxon>
        <taxon>Andropogonodae</taxon>
        <taxon>Andropogoneae</taxon>
        <taxon>Saccharinae</taxon>
        <taxon>Miscanthus</taxon>
    </lineage>
</organism>
<dbReference type="Pfam" id="PF22766">
    <property type="entry name" value="ZW10_C2"/>
    <property type="match status" value="1"/>
</dbReference>
<evidence type="ECO:0000259" key="3">
    <source>
        <dbReference type="Pfam" id="PF20666"/>
    </source>
</evidence>
<evidence type="ECO:0008006" key="7">
    <source>
        <dbReference type="Google" id="ProtNLM"/>
    </source>
</evidence>
<feature type="compositionally biased region" description="Pro residues" evidence="1">
    <location>
        <begin position="154"/>
        <end position="164"/>
    </location>
</feature>
<sequence length="1037" mass="112956">MGLLLSASLKMACRPVSDSSISASPPQRTRSKPWIGAYSMTTPAAEADDGGKEGCPRRIVTEASHIPPERLQNYCDCTMKPHPRVRQVLSSRTQTPGLILSAKAPTRPRRSCGTTIKAFYEQEPEQSTASEPRTTWAPPRGEIDTSPVLSPFSSPLPSPVPPHARCPHRRTAQAARRTAHRPPSPGGLAPAAASRSRIPCPAEPLTSDDESRTRRAPVRRHPCCPCPLPPLTRSRGRGEPRSTAAPAAPAQTPVSTVTDPIPRKGKMSTPGTSSAAGSQAAAAGASSAAGSQVQAADDVRELLLSTTADASDPSTPLSAPDLRLLIDRLRLRSDRLHASALSFAASNRGALANALLRAASAAESSASFKSSLDSALAPLASSPDLSDLRALADRLLAARRELAERQEHLAAASTIASLAARLREARAAASPLDRAAAVAELKTFLIDPDRSGSGQDDPVVFGLLRSDWEQLVDELQVGLGKNVEECVEFAPEGGKVVVRATPRGHSGGSHGVELPVALQALETIDALGYGMAKIADKMMKHILVPAISNIQVSVIEEGGPEHSVSVLSVAPSEEIKDNKDGSNLYSRIIDVIKFVCKFICMENSKWVQSFAKLTWPRISDLVITHFLSKAVPNEASKLIEFQDVVRSTVEFENKLRSMMFLSPDRKDGKLTQFVDDVEVHFAVRKRSEILVKARNILVQYDYDSRLESGDQGDSVVDLLFQPEKCFTSKSSLLVMKLVHGALKDASLSSARVAKEFCSAARDVLLLYKAIVPVQVHLEKQFDSLSQVAAIVHNDFYHLSQEILGLAFQYRADFPSDLQKQVVFVDLAPIFSQMADAVLRRQIQLAVDTISEAIDGAEGFQNTHQPQHYESAKFSIEQVVFILEKIRIMWESILPRSTYRKSMCHVLGSVFSRITRDMLLIDDMAAEETLQLQGLIHLALENLSSLFLSLVENDDDSTKFLDHDTWIQLDGIIPSLKKFRKLAELLDMSLKSITACWESGDLARCGFTSSEVQNFIKAIFADSPLRKECLGWIVRTPA</sequence>
<dbReference type="Pfam" id="PF20666">
    <property type="entry name" value="ZW10_C"/>
    <property type="match status" value="1"/>
</dbReference>
<name>A0A811Q6I1_9POAL</name>
<dbReference type="Gene3D" id="1.10.357.150">
    <property type="match status" value="1"/>
</dbReference>
<dbReference type="GO" id="GO:0006888">
    <property type="term" value="P:endoplasmic reticulum to Golgi vesicle-mediated transport"/>
    <property type="evidence" value="ECO:0007669"/>
    <property type="project" value="TreeGrafter"/>
</dbReference>
<proteinExistence type="predicted"/>
<dbReference type="Proteomes" id="UP000604825">
    <property type="component" value="Unassembled WGS sequence"/>
</dbReference>
<comment type="caution">
    <text evidence="5">The sequence shown here is derived from an EMBL/GenBank/DDBJ whole genome shotgun (WGS) entry which is preliminary data.</text>
</comment>
<dbReference type="FunFam" id="1.10.357.150:FF:000002">
    <property type="entry name" value="Centromere/kinetochore protein zw10-like protein"/>
    <property type="match status" value="1"/>
</dbReference>
<accession>A0A811Q6I1</accession>
<dbReference type="InterPro" id="IPR055148">
    <property type="entry name" value="ZW10_C_2"/>
</dbReference>
<dbReference type="GO" id="GO:1990423">
    <property type="term" value="C:RZZ complex"/>
    <property type="evidence" value="ECO:0007669"/>
    <property type="project" value="TreeGrafter"/>
</dbReference>
<dbReference type="PANTHER" id="PTHR12205:SF0">
    <property type="entry name" value="CENTROMERE_KINETOCHORE PROTEIN ZW10 HOMOLOG"/>
    <property type="match status" value="1"/>
</dbReference>
<dbReference type="AlphaFoldDB" id="A0A811Q6I1"/>
<protein>
    <recommendedName>
        <fullName evidence="7">Centromere/kinetochore protein zw10-like protein</fullName>
    </recommendedName>
</protein>
<dbReference type="EMBL" id="CAJGYO010000008">
    <property type="protein sequence ID" value="CAD6251585.1"/>
    <property type="molecule type" value="Genomic_DNA"/>
</dbReference>
<evidence type="ECO:0000313" key="5">
    <source>
        <dbReference type="EMBL" id="CAD6251585.1"/>
    </source>
</evidence>
<dbReference type="GO" id="GO:0007094">
    <property type="term" value="P:mitotic spindle assembly checkpoint signaling"/>
    <property type="evidence" value="ECO:0007669"/>
    <property type="project" value="TreeGrafter"/>
</dbReference>
<dbReference type="InterPro" id="IPR048344">
    <property type="entry name" value="Zw10_middle"/>
</dbReference>
<feature type="domain" description="ZW10 C-terminal helical" evidence="4">
    <location>
        <begin position="874"/>
        <end position="1030"/>
    </location>
</feature>
<evidence type="ECO:0000313" key="6">
    <source>
        <dbReference type="Proteomes" id="UP000604825"/>
    </source>
</evidence>
<feature type="region of interest" description="Disordered" evidence="1">
    <location>
        <begin position="121"/>
        <end position="280"/>
    </location>
</feature>
<dbReference type="Pfam" id="PF20665">
    <property type="entry name" value="Zw10_middle"/>
    <property type="match status" value="1"/>
</dbReference>
<dbReference type="GO" id="GO:0005737">
    <property type="term" value="C:cytoplasm"/>
    <property type="evidence" value="ECO:0007669"/>
    <property type="project" value="GOC"/>
</dbReference>
<gene>
    <name evidence="5" type="ORF">NCGR_LOCUS35328</name>
</gene>
<dbReference type="PANTHER" id="PTHR12205">
    <property type="entry name" value="CENTROMERE/KINETOCHORE PROTEIN ZW10"/>
    <property type="match status" value="1"/>
</dbReference>
<dbReference type="InterPro" id="IPR046362">
    <property type="entry name" value="Zw10/DSL1_C_sf"/>
</dbReference>
<feature type="domain" description="Centromere/kinetochore protein zw10 middle" evidence="2">
    <location>
        <begin position="513"/>
        <end position="697"/>
    </location>
</feature>
<feature type="domain" description="Centromere/kinetochore protein zw10 C-terminal" evidence="3">
    <location>
        <begin position="720"/>
        <end position="847"/>
    </location>
</feature>